<keyword evidence="5" id="KW-0418">Kinase</keyword>
<feature type="domain" description="Ketoreductase" evidence="4">
    <location>
        <begin position="7"/>
        <end position="198"/>
    </location>
</feature>
<organism evidence="5 6">
    <name type="scientific">Mycolicibacterium wolinskyi</name>
    <dbReference type="NCBI Taxonomy" id="59750"/>
    <lineage>
        <taxon>Bacteria</taxon>
        <taxon>Bacillati</taxon>
        <taxon>Actinomycetota</taxon>
        <taxon>Actinomycetes</taxon>
        <taxon>Mycobacteriales</taxon>
        <taxon>Mycobacteriaceae</taxon>
        <taxon>Mycolicibacterium</taxon>
    </lineage>
</organism>
<evidence type="ECO:0000313" key="6">
    <source>
        <dbReference type="Proteomes" id="UP000070612"/>
    </source>
</evidence>
<dbReference type="InterPro" id="IPR051687">
    <property type="entry name" value="Peroxisomal_Beta-Oxidation"/>
</dbReference>
<keyword evidence="6" id="KW-1185">Reference proteome</keyword>
<dbReference type="GO" id="GO:0016491">
    <property type="term" value="F:oxidoreductase activity"/>
    <property type="evidence" value="ECO:0007669"/>
    <property type="project" value="UniProtKB-KW"/>
</dbReference>
<evidence type="ECO:0000256" key="3">
    <source>
        <dbReference type="RuleBase" id="RU000363"/>
    </source>
</evidence>
<evidence type="ECO:0000259" key="4">
    <source>
        <dbReference type="SMART" id="SM00822"/>
    </source>
</evidence>
<dbReference type="RefSeq" id="WP_047040641.1">
    <property type="nucleotide sequence ID" value="NZ_LGTW01000025.1"/>
</dbReference>
<dbReference type="EMBL" id="LGTW01000025">
    <property type="protein sequence ID" value="KWX20712.1"/>
    <property type="molecule type" value="Genomic_DNA"/>
</dbReference>
<comment type="similarity">
    <text evidence="1 3">Belongs to the short-chain dehydrogenases/reductases (SDR) family.</text>
</comment>
<sequence>MPGVDGRVAIVTGAGRGLGRSHALRLAAGGALVVANDLGVRKEGGGANAAAAQDVVAEIRAAGGVAVPDDHDIASETGAKEAVKSALEAFGRLDIVVNNAGILRDATFHKMTVQQWEAVRQVHLDGTAFVTRAAWPHLREQRYGRVVVTSSGAGLFGNFGQANYAAAKLGVVGLMHTLALEGARHGIRVNAVAPVALTRMTVGLLDDASDLDPAWVSAAVGWLCAEECDLTAEIVRVHGRHFSRVRIVESRGVDFPSPPSDDHLAARWAEIADLSGAQEGQAAVATARHAGSG</sequence>
<dbReference type="Pfam" id="PF00106">
    <property type="entry name" value="adh_short"/>
    <property type="match status" value="1"/>
</dbReference>
<comment type="caution">
    <text evidence="5">The sequence shown here is derived from an EMBL/GenBank/DDBJ whole genome shotgun (WGS) entry which is preliminary data.</text>
</comment>
<evidence type="ECO:0000256" key="2">
    <source>
        <dbReference type="ARBA" id="ARBA00023002"/>
    </source>
</evidence>
<dbReference type="PANTHER" id="PTHR45024">
    <property type="entry name" value="DEHYDROGENASES, SHORT CHAIN"/>
    <property type="match status" value="1"/>
</dbReference>
<dbReference type="SMART" id="SM00822">
    <property type="entry name" value="PKS_KR"/>
    <property type="match status" value="1"/>
</dbReference>
<keyword evidence="2" id="KW-0560">Oxidoreductase</keyword>
<accession>A0A132PFD9</accession>
<dbReference type="PATRIC" id="fig|59750.3.peg.3745"/>
<dbReference type="InterPro" id="IPR020904">
    <property type="entry name" value="Sc_DH/Rdtase_CS"/>
</dbReference>
<gene>
    <name evidence="5" type="ORF">AFM11_29295</name>
</gene>
<dbReference type="InterPro" id="IPR057326">
    <property type="entry name" value="KR_dom"/>
</dbReference>
<keyword evidence="5" id="KW-0808">Transferase</keyword>
<dbReference type="Gene3D" id="3.40.50.720">
    <property type="entry name" value="NAD(P)-binding Rossmann-like Domain"/>
    <property type="match status" value="1"/>
</dbReference>
<proteinExistence type="inferred from homology"/>
<dbReference type="PRINTS" id="PR00081">
    <property type="entry name" value="GDHRDH"/>
</dbReference>
<evidence type="ECO:0000313" key="5">
    <source>
        <dbReference type="EMBL" id="KWX20712.1"/>
    </source>
</evidence>
<dbReference type="PANTHER" id="PTHR45024:SF2">
    <property type="entry name" value="SCP2 DOMAIN-CONTAINING PROTEIN"/>
    <property type="match status" value="1"/>
</dbReference>
<protein>
    <submittedName>
        <fullName evidence="5">Serine/threonine protein kinase</fullName>
    </submittedName>
</protein>
<name>A0A132PFD9_9MYCO</name>
<dbReference type="InterPro" id="IPR036291">
    <property type="entry name" value="NAD(P)-bd_dom_sf"/>
</dbReference>
<reference evidence="5 6" key="1">
    <citation type="submission" date="2015-07" db="EMBL/GenBank/DDBJ databases">
        <title>A draft genome sequence of Mycobacterium wolinskyi.</title>
        <authorList>
            <person name="de Man T.J."/>
            <person name="Perry K.A."/>
            <person name="Coulliette A.D."/>
            <person name="Jensen B."/>
            <person name="Toney N.C."/>
            <person name="Limbago B.M."/>
            <person name="Noble-Wang J."/>
        </authorList>
    </citation>
    <scope>NUCLEOTIDE SEQUENCE [LARGE SCALE GENOMIC DNA]</scope>
    <source>
        <strain evidence="5 6">CDC_01</strain>
    </source>
</reference>
<evidence type="ECO:0000256" key="1">
    <source>
        <dbReference type="ARBA" id="ARBA00006484"/>
    </source>
</evidence>
<dbReference type="PROSITE" id="PS00061">
    <property type="entry name" value="ADH_SHORT"/>
    <property type="match status" value="1"/>
</dbReference>
<dbReference type="InterPro" id="IPR002347">
    <property type="entry name" value="SDR_fam"/>
</dbReference>
<dbReference type="GO" id="GO:0004674">
    <property type="term" value="F:protein serine/threonine kinase activity"/>
    <property type="evidence" value="ECO:0007669"/>
    <property type="project" value="UniProtKB-KW"/>
</dbReference>
<dbReference type="PRINTS" id="PR00080">
    <property type="entry name" value="SDRFAMILY"/>
</dbReference>
<keyword evidence="5" id="KW-0723">Serine/threonine-protein kinase</keyword>
<dbReference type="AlphaFoldDB" id="A0A132PFD9"/>
<dbReference type="Proteomes" id="UP000070612">
    <property type="component" value="Unassembled WGS sequence"/>
</dbReference>
<dbReference type="SUPFAM" id="SSF51735">
    <property type="entry name" value="NAD(P)-binding Rossmann-fold domains"/>
    <property type="match status" value="1"/>
</dbReference>